<dbReference type="EMBL" id="NESQ01000312">
    <property type="protein sequence ID" value="PUU74229.1"/>
    <property type="molecule type" value="Genomic_DNA"/>
</dbReference>
<name>A0A2T6ZFH9_TUBBO</name>
<dbReference type="Proteomes" id="UP000244722">
    <property type="component" value="Unassembled WGS sequence"/>
</dbReference>
<sequence length="77" mass="8634">MEDEFKISTVLGSSGSQVATSHGGKNKNKIKNRFLKLLAIDEKTKNKSNRSSQNTYKHTNCLPKTALLSTSLYFDRI</sequence>
<accession>A0A2T6ZFH9</accession>
<evidence type="ECO:0000313" key="2">
    <source>
        <dbReference type="Proteomes" id="UP000244722"/>
    </source>
</evidence>
<keyword evidence="2" id="KW-1185">Reference proteome</keyword>
<organism evidence="1 2">
    <name type="scientific">Tuber borchii</name>
    <name type="common">White truffle</name>
    <dbReference type="NCBI Taxonomy" id="42251"/>
    <lineage>
        <taxon>Eukaryota</taxon>
        <taxon>Fungi</taxon>
        <taxon>Dikarya</taxon>
        <taxon>Ascomycota</taxon>
        <taxon>Pezizomycotina</taxon>
        <taxon>Pezizomycetes</taxon>
        <taxon>Pezizales</taxon>
        <taxon>Tuberaceae</taxon>
        <taxon>Tuber</taxon>
    </lineage>
</organism>
<reference evidence="1 2" key="1">
    <citation type="submission" date="2017-04" db="EMBL/GenBank/DDBJ databases">
        <title>Draft genome sequence of Tuber borchii Vittad., a whitish edible truffle.</title>
        <authorList>
            <consortium name="DOE Joint Genome Institute"/>
            <person name="Murat C."/>
            <person name="Kuo A."/>
            <person name="Barry K.W."/>
            <person name="Clum A."/>
            <person name="Dockter R.B."/>
            <person name="Fauchery L."/>
            <person name="Iotti M."/>
            <person name="Kohler A."/>
            <person name="Labutti K."/>
            <person name="Lindquist E.A."/>
            <person name="Lipzen A."/>
            <person name="Ohm R.A."/>
            <person name="Wang M."/>
            <person name="Grigoriev I.V."/>
            <person name="Zambonelli A."/>
            <person name="Martin F.M."/>
        </authorList>
    </citation>
    <scope>NUCLEOTIDE SEQUENCE [LARGE SCALE GENOMIC DNA]</scope>
    <source>
        <strain evidence="1 2">Tbo3840</strain>
    </source>
</reference>
<dbReference type="AlphaFoldDB" id="A0A2T6ZFH9"/>
<evidence type="ECO:0000313" key="1">
    <source>
        <dbReference type="EMBL" id="PUU74229.1"/>
    </source>
</evidence>
<comment type="caution">
    <text evidence="1">The sequence shown here is derived from an EMBL/GenBank/DDBJ whole genome shotgun (WGS) entry which is preliminary data.</text>
</comment>
<protein>
    <submittedName>
        <fullName evidence="1">Uncharacterized protein</fullName>
    </submittedName>
</protein>
<proteinExistence type="predicted"/>
<gene>
    <name evidence="1" type="ORF">B9Z19DRAFT_1093311</name>
</gene>